<protein>
    <submittedName>
        <fullName evidence="1">Uncharacterized protein</fullName>
    </submittedName>
</protein>
<accession>A0A918RUH6</accession>
<reference evidence="1" key="2">
    <citation type="submission" date="2020-09" db="EMBL/GenBank/DDBJ databases">
        <authorList>
            <person name="Sun Q."/>
            <person name="Ohkuma M."/>
        </authorList>
    </citation>
    <scope>NUCLEOTIDE SEQUENCE</scope>
    <source>
        <strain evidence="1">JCM 5016</strain>
    </source>
</reference>
<gene>
    <name evidence="1" type="ORF">GCM10010389_55140</name>
</gene>
<reference evidence="1" key="1">
    <citation type="journal article" date="2014" name="Int. J. Syst. Evol. Microbiol.">
        <title>Complete genome sequence of Corynebacterium casei LMG S-19264T (=DSM 44701T), isolated from a smear-ripened cheese.</title>
        <authorList>
            <consortium name="US DOE Joint Genome Institute (JGI-PGF)"/>
            <person name="Walter F."/>
            <person name="Albersmeier A."/>
            <person name="Kalinowski J."/>
            <person name="Ruckert C."/>
        </authorList>
    </citation>
    <scope>NUCLEOTIDE SEQUENCE</scope>
    <source>
        <strain evidence="1">JCM 5016</strain>
    </source>
</reference>
<evidence type="ECO:0000313" key="2">
    <source>
        <dbReference type="Proteomes" id="UP000623010"/>
    </source>
</evidence>
<organism evidence="1 2">
    <name type="scientific">Streptomyces echinoruber</name>
    <dbReference type="NCBI Taxonomy" id="68898"/>
    <lineage>
        <taxon>Bacteria</taxon>
        <taxon>Bacillati</taxon>
        <taxon>Actinomycetota</taxon>
        <taxon>Actinomycetes</taxon>
        <taxon>Kitasatosporales</taxon>
        <taxon>Streptomycetaceae</taxon>
        <taxon>Streptomyces</taxon>
    </lineage>
</organism>
<name>A0A918RUH6_9ACTN</name>
<comment type="caution">
    <text evidence="1">The sequence shown here is derived from an EMBL/GenBank/DDBJ whole genome shotgun (WGS) entry which is preliminary data.</text>
</comment>
<dbReference type="EMBL" id="BMWH01000029">
    <property type="protein sequence ID" value="GHA09060.1"/>
    <property type="molecule type" value="Genomic_DNA"/>
</dbReference>
<evidence type="ECO:0000313" key="1">
    <source>
        <dbReference type="EMBL" id="GHA09060.1"/>
    </source>
</evidence>
<dbReference type="Proteomes" id="UP000623010">
    <property type="component" value="Unassembled WGS sequence"/>
</dbReference>
<sequence>MAAVLLPSAVCREPAIVRPVRHALPMLIATNARGRVVERPSKPDIDKMLANLRRGNEHMILERQDETRAGDW</sequence>
<keyword evidence="2" id="KW-1185">Reference proteome</keyword>
<dbReference type="AlphaFoldDB" id="A0A918RUH6"/>
<proteinExistence type="predicted"/>